<evidence type="ECO:0000256" key="1">
    <source>
        <dbReference type="SAM" id="MobiDB-lite"/>
    </source>
</evidence>
<dbReference type="Proteomes" id="UP000625711">
    <property type="component" value="Unassembled WGS sequence"/>
</dbReference>
<proteinExistence type="predicted"/>
<protein>
    <submittedName>
        <fullName evidence="2">Uncharacterized protein</fullName>
    </submittedName>
</protein>
<organism evidence="2 3">
    <name type="scientific">Rhynchophorus ferrugineus</name>
    <name type="common">Red palm weevil</name>
    <name type="synonym">Curculio ferrugineus</name>
    <dbReference type="NCBI Taxonomy" id="354439"/>
    <lineage>
        <taxon>Eukaryota</taxon>
        <taxon>Metazoa</taxon>
        <taxon>Ecdysozoa</taxon>
        <taxon>Arthropoda</taxon>
        <taxon>Hexapoda</taxon>
        <taxon>Insecta</taxon>
        <taxon>Pterygota</taxon>
        <taxon>Neoptera</taxon>
        <taxon>Endopterygota</taxon>
        <taxon>Coleoptera</taxon>
        <taxon>Polyphaga</taxon>
        <taxon>Cucujiformia</taxon>
        <taxon>Curculionidae</taxon>
        <taxon>Dryophthorinae</taxon>
        <taxon>Rhynchophorus</taxon>
    </lineage>
</organism>
<feature type="compositionally biased region" description="Basic and acidic residues" evidence="1">
    <location>
        <begin position="68"/>
        <end position="88"/>
    </location>
</feature>
<name>A0A834HM66_RHYFE</name>
<feature type="region of interest" description="Disordered" evidence="1">
    <location>
        <begin position="68"/>
        <end position="103"/>
    </location>
</feature>
<comment type="caution">
    <text evidence="2">The sequence shown here is derived from an EMBL/GenBank/DDBJ whole genome shotgun (WGS) entry which is preliminary data.</text>
</comment>
<keyword evidence="3" id="KW-1185">Reference proteome</keyword>
<reference evidence="2" key="1">
    <citation type="submission" date="2020-08" db="EMBL/GenBank/DDBJ databases">
        <title>Genome sequencing and assembly of the red palm weevil Rhynchophorus ferrugineus.</title>
        <authorList>
            <person name="Dias G.B."/>
            <person name="Bergman C.M."/>
            <person name="Manee M."/>
        </authorList>
    </citation>
    <scope>NUCLEOTIDE SEQUENCE</scope>
    <source>
        <strain evidence="2">AA-2017</strain>
        <tissue evidence="2">Whole larva</tissue>
    </source>
</reference>
<evidence type="ECO:0000313" key="2">
    <source>
        <dbReference type="EMBL" id="KAF7263853.1"/>
    </source>
</evidence>
<dbReference type="EMBL" id="JAACXV010019037">
    <property type="protein sequence ID" value="KAF7263853.1"/>
    <property type="molecule type" value="Genomic_DNA"/>
</dbReference>
<accession>A0A834HM66</accession>
<gene>
    <name evidence="2" type="ORF">GWI33_001016</name>
</gene>
<evidence type="ECO:0000313" key="3">
    <source>
        <dbReference type="Proteomes" id="UP000625711"/>
    </source>
</evidence>
<dbReference type="AlphaFoldDB" id="A0A834HM66"/>
<sequence length="176" mass="19960">MNEDTPKNDQETTEASEFKTPFSVMVKKTCSIQPNCGYFEIRSNPEGHCKRTTCNYSWALNAEVEAPKPEDLTEPCCPKDDQQKKPTEAEPEAELVDSPKKYVSNMNIDLQQDDEEHDEQSKMPETEIGLISYSHTSQDFKTPTKQKNKRAVDGTIRFVLCFPTLWSGFIVCTPVG</sequence>